<gene>
    <name evidence="1" type="ORF">DX116_07825</name>
</gene>
<dbReference type="OrthoDB" id="3748241at2"/>
<protein>
    <submittedName>
        <fullName evidence="1">DUF4244 domain-containing protein</fullName>
    </submittedName>
</protein>
<dbReference type="RefSeq" id="WP_119703558.1">
    <property type="nucleotide sequence ID" value="NZ_JBHSOI010000001.1"/>
</dbReference>
<organism evidence="1 2">
    <name type="scientific">Aeromicrobium endophyticum</name>
    <dbReference type="NCBI Taxonomy" id="2292704"/>
    <lineage>
        <taxon>Bacteria</taxon>
        <taxon>Bacillati</taxon>
        <taxon>Actinomycetota</taxon>
        <taxon>Actinomycetes</taxon>
        <taxon>Propionibacteriales</taxon>
        <taxon>Nocardioidaceae</taxon>
        <taxon>Aeromicrobium</taxon>
    </lineage>
</organism>
<dbReference type="AlphaFoldDB" id="A0A371PCX2"/>
<name>A0A371PCX2_9ACTN</name>
<sequence>MITRTSPDDGMSTAEYAVGTLGACTIALVLQTLATDGTWFDWLTRWFAFLDGFPVPNLRIR</sequence>
<reference evidence="1 2" key="1">
    <citation type="submission" date="2018-08" db="EMBL/GenBank/DDBJ databases">
        <title>Aeromicrobium sp. M2KJ-4, whole genome shotgun sequence.</title>
        <authorList>
            <person name="Tuo L."/>
        </authorList>
    </citation>
    <scope>NUCLEOTIDE SEQUENCE [LARGE SCALE GENOMIC DNA]</scope>
    <source>
        <strain evidence="1 2">M2KJ-4</strain>
    </source>
</reference>
<evidence type="ECO:0000313" key="1">
    <source>
        <dbReference type="EMBL" id="REK73446.1"/>
    </source>
</evidence>
<comment type="caution">
    <text evidence="1">The sequence shown here is derived from an EMBL/GenBank/DDBJ whole genome shotgun (WGS) entry which is preliminary data.</text>
</comment>
<dbReference type="Proteomes" id="UP000265581">
    <property type="component" value="Unassembled WGS sequence"/>
</dbReference>
<dbReference type="InterPro" id="IPR025338">
    <property type="entry name" value="DUF4244"/>
</dbReference>
<accession>A0A371PCX2</accession>
<keyword evidence="2" id="KW-1185">Reference proteome</keyword>
<proteinExistence type="predicted"/>
<dbReference type="Pfam" id="PF14029">
    <property type="entry name" value="DUF4244"/>
    <property type="match status" value="1"/>
</dbReference>
<evidence type="ECO:0000313" key="2">
    <source>
        <dbReference type="Proteomes" id="UP000265581"/>
    </source>
</evidence>
<dbReference type="EMBL" id="QUBR01000001">
    <property type="protein sequence ID" value="REK73446.1"/>
    <property type="molecule type" value="Genomic_DNA"/>
</dbReference>